<dbReference type="PANTHER" id="PTHR43805">
    <property type="entry name" value="GLYCEROPHOSPHORYL DIESTER PHOSPHODIESTERASE"/>
    <property type="match status" value="1"/>
</dbReference>
<keyword evidence="3" id="KW-1185">Reference proteome</keyword>
<dbReference type="SUPFAM" id="SSF51695">
    <property type="entry name" value="PLC-like phosphodiesterases"/>
    <property type="match status" value="1"/>
</dbReference>
<feature type="domain" description="GP-PDE" evidence="1">
    <location>
        <begin position="54"/>
        <end position="171"/>
    </location>
</feature>
<dbReference type="PANTHER" id="PTHR43805:SF1">
    <property type="entry name" value="GP-PDE DOMAIN-CONTAINING PROTEIN"/>
    <property type="match status" value="1"/>
</dbReference>
<evidence type="ECO:0000313" key="3">
    <source>
        <dbReference type="Proteomes" id="UP001235547"/>
    </source>
</evidence>
<dbReference type="Pfam" id="PF03009">
    <property type="entry name" value="GDPD"/>
    <property type="match status" value="1"/>
</dbReference>
<reference evidence="2 3" key="1">
    <citation type="submission" date="2023-03" db="EMBL/GenBank/DDBJ databases">
        <authorList>
            <person name="Kaur S."/>
            <person name="Espinosa-Saiz D."/>
            <person name="Velazquez E."/>
            <person name="Menendez E."/>
            <person name="diCenzo G.C."/>
        </authorList>
    </citation>
    <scope>NUCLEOTIDE SEQUENCE [LARGE SCALE GENOMIC DNA]</scope>
    <source>
        <strain evidence="2 3">LMG 27395</strain>
    </source>
</reference>
<protein>
    <submittedName>
        <fullName evidence="2">Glycerophosphodiester phosphodiesterase family protein</fullName>
    </submittedName>
</protein>
<accession>A0ABY8CT58</accession>
<evidence type="ECO:0000259" key="1">
    <source>
        <dbReference type="PROSITE" id="PS51704"/>
    </source>
</evidence>
<dbReference type="EMBL" id="CP120371">
    <property type="protein sequence ID" value="WEX81830.1"/>
    <property type="molecule type" value="Genomic_DNA"/>
</dbReference>
<dbReference type="Proteomes" id="UP001235547">
    <property type="component" value="Chromosome 1"/>
</dbReference>
<gene>
    <name evidence="2" type="ORF">PYH38_004035</name>
</gene>
<name>A0ABY8CT58_9HYPH</name>
<evidence type="ECO:0000313" key="2">
    <source>
        <dbReference type="EMBL" id="WEX81830.1"/>
    </source>
</evidence>
<dbReference type="InterPro" id="IPR017946">
    <property type="entry name" value="PLC-like_Pdiesterase_TIM-brl"/>
</dbReference>
<dbReference type="PROSITE" id="PS51704">
    <property type="entry name" value="GP_PDE"/>
    <property type="match status" value="1"/>
</dbReference>
<dbReference type="RefSeq" id="WP_280732585.1">
    <property type="nucleotide sequence ID" value="NZ_CP120368.1"/>
</dbReference>
<dbReference type="Gene3D" id="3.20.20.190">
    <property type="entry name" value="Phosphatidylinositol (PI) phosphodiesterase"/>
    <property type="match status" value="1"/>
</dbReference>
<dbReference type="InterPro" id="IPR030395">
    <property type="entry name" value="GP_PDE_dom"/>
</dbReference>
<sequence>MKKLVAAIFFVAIVIIVWLLNTSLLVTPPSGTAKILAHRGIHQVYGLDGVENDTCTAERIERPRHAYIENTIASMRAAIDSGAEVIELDVHLTPDRQFAVFHDWTLDCRTNGTGVTEQTPMSKLKTLDIGYGYTADGGKTFPFRGRGQGQMPTLTEVFTALPHGRFLINFKSERREEGATLAVLLRAHPEWRKLVFGVYGGAAPTQETLRLVPGLKGYDKHSTLACLGRYAAYGWTGIVPDACHDTLIVVPGNYARFLWGWPARFAARMAAAGSEIILLGPYGGGDFTSGIDNADDLALVPPNFSGYVWTNRAETIGPLLGRRLAASSDQTNRN</sequence>
<proteinExistence type="predicted"/>
<organism evidence="2 3">
    <name type="scientific">Sinorhizobium numidicum</name>
    <dbReference type="NCBI Taxonomy" id="680248"/>
    <lineage>
        <taxon>Bacteria</taxon>
        <taxon>Pseudomonadati</taxon>
        <taxon>Pseudomonadota</taxon>
        <taxon>Alphaproteobacteria</taxon>
        <taxon>Hyphomicrobiales</taxon>
        <taxon>Rhizobiaceae</taxon>
        <taxon>Sinorhizobium/Ensifer group</taxon>
        <taxon>Sinorhizobium</taxon>
    </lineage>
</organism>